<dbReference type="PANTHER" id="PTHR11451:SF44">
    <property type="entry name" value="THREONINE--TRNA LIGASE, CHLOROPLASTIC_MITOCHONDRIAL 2"/>
    <property type="match status" value="1"/>
</dbReference>
<dbReference type="Gene3D" id="3.40.50.800">
    <property type="entry name" value="Anticodon-binding domain"/>
    <property type="match status" value="1"/>
</dbReference>
<keyword evidence="6" id="KW-1185">Reference proteome</keyword>
<evidence type="ECO:0000259" key="3">
    <source>
        <dbReference type="Pfam" id="PF03129"/>
    </source>
</evidence>
<feature type="domain" description="Threonyl-tRNA synthetase editing" evidence="4">
    <location>
        <begin position="1"/>
        <end position="129"/>
    </location>
</feature>
<dbReference type="FunFam" id="3.40.50.800:FF:000001">
    <property type="entry name" value="Threonine--tRNA ligase"/>
    <property type="match status" value="1"/>
</dbReference>
<sequence length="470" mass="52865">MIHLREIKYWAVEEAIENPPDPPSKYEGNECVAGFISVEEDDTPDLSHEAALELAQHANRFKLNCIVIYPFAHLSPSLAEPNKAINVLKSIEDELKKMGFNVNRAPFGWYKGFSITCPGHPMCELSRTITPPKGPFYIKDQNKLSIQDAINNKLLDSSLLINNPWDNESIGAQEKFGILSDGINNIGKFMIDTFMEFLIKENNEENLEIKHGNHKEIYGIDGLSSIIKSVLDYGRYLKDHGASIQGFIPGSDILLLPKISKKDDFDKEFNNIINGISNKLSEIKASSSEGFNINYDIDYDLNLILYKSRNNGFVLLGGYGNVRGNSLTFIGPIRNIISSLIDYGLILADNGITPSLPFWLSPYQVAIIPVKESHEEYAKNIFNELNSKGIRVYYDPPSKSLGTRIRVAGKSWVPMIVVVGDKEKESNTVNVRKRWKQGSQEVLTLDEFYNEIELLKSEGPLNKYLNPPVS</sequence>
<dbReference type="HOGENOM" id="CLU_712936_0_0_2"/>
<dbReference type="GO" id="GO:0004829">
    <property type="term" value="F:threonine-tRNA ligase activity"/>
    <property type="evidence" value="ECO:0007669"/>
    <property type="project" value="InterPro"/>
</dbReference>
<evidence type="ECO:0000313" key="6">
    <source>
        <dbReference type="Proteomes" id="UP000010469"/>
    </source>
</evidence>
<dbReference type="InterPro" id="IPR036621">
    <property type="entry name" value="Anticodon-bd_dom_sf"/>
</dbReference>
<feature type="domain" description="Anticodon-binding" evidence="3">
    <location>
        <begin position="364"/>
        <end position="452"/>
    </location>
</feature>
<dbReference type="Pfam" id="PF08915">
    <property type="entry name" value="tRNA-Thr_ED"/>
    <property type="match status" value="1"/>
</dbReference>
<dbReference type="Proteomes" id="UP000010469">
    <property type="component" value="Chromosome"/>
</dbReference>
<dbReference type="PANTHER" id="PTHR11451">
    <property type="entry name" value="THREONINE-TRNA LIGASE"/>
    <property type="match status" value="1"/>
</dbReference>
<dbReference type="InterPro" id="IPR047246">
    <property type="entry name" value="ThrRS_anticodon"/>
</dbReference>
<dbReference type="InterPro" id="IPR015011">
    <property type="entry name" value="Threonyl-tRNA_syn_edit_dom_arc"/>
</dbReference>
<keyword evidence="5" id="KW-0030">Aminoacyl-tRNA synthetase</keyword>
<dbReference type="SUPFAM" id="SSF52954">
    <property type="entry name" value="Class II aaRS ABD-related"/>
    <property type="match status" value="1"/>
</dbReference>
<dbReference type="InParanoid" id="L0A9J3"/>
<proteinExistence type="predicted"/>
<keyword evidence="2" id="KW-0648">Protein biosynthesis</keyword>
<dbReference type="KEGG" id="clg:Calag_0006"/>
<dbReference type="InterPro" id="IPR004154">
    <property type="entry name" value="Anticodon-bd"/>
</dbReference>
<gene>
    <name evidence="5" type="ordered locus">Calag_0006</name>
</gene>
<keyword evidence="1" id="KW-0963">Cytoplasm</keyword>
<evidence type="ECO:0000259" key="4">
    <source>
        <dbReference type="Pfam" id="PF08915"/>
    </source>
</evidence>
<protein>
    <submittedName>
        <fullName evidence="5">Threonyl-tRNA synthetase</fullName>
    </submittedName>
</protein>
<dbReference type="GO" id="GO:0008270">
    <property type="term" value="F:zinc ion binding"/>
    <property type="evidence" value="ECO:0007669"/>
    <property type="project" value="InterPro"/>
</dbReference>
<evidence type="ECO:0000313" key="5">
    <source>
        <dbReference type="EMBL" id="AFZ69802.1"/>
    </source>
</evidence>
<reference evidence="6" key="1">
    <citation type="submission" date="2012-03" db="EMBL/GenBank/DDBJ databases">
        <title>Complete genome of Caldisphaera lagunensis DSM 15908.</title>
        <authorList>
            <person name="Lucas S."/>
            <person name="Copeland A."/>
            <person name="Lapidus A."/>
            <person name="Glavina del Rio T."/>
            <person name="Dalin E."/>
            <person name="Tice H."/>
            <person name="Bruce D."/>
            <person name="Goodwin L."/>
            <person name="Pitluck S."/>
            <person name="Peters L."/>
            <person name="Mikhailova N."/>
            <person name="Teshima H."/>
            <person name="Kyrpides N."/>
            <person name="Mavromatis K."/>
            <person name="Ivanova N."/>
            <person name="Brettin T."/>
            <person name="Detter J.C."/>
            <person name="Han C."/>
            <person name="Larimer F."/>
            <person name="Land M."/>
            <person name="Hauser L."/>
            <person name="Markowitz V."/>
            <person name="Cheng J.-F."/>
            <person name="Hugenholtz P."/>
            <person name="Woyke T."/>
            <person name="Wu D."/>
            <person name="Spring S."/>
            <person name="Schroeder M."/>
            <person name="Brambilla E."/>
            <person name="Klenk H.-P."/>
            <person name="Eisen J.A."/>
        </authorList>
    </citation>
    <scope>NUCLEOTIDE SEQUENCE [LARGE SCALE GENOMIC DNA]</scope>
    <source>
        <strain evidence="6">DSM 15908 / JCM 11604 / IC-154</strain>
    </source>
</reference>
<dbReference type="InterPro" id="IPR023509">
    <property type="entry name" value="DTD-like_sf"/>
</dbReference>
<dbReference type="GO" id="GO:0005737">
    <property type="term" value="C:cytoplasm"/>
    <property type="evidence" value="ECO:0007669"/>
    <property type="project" value="InterPro"/>
</dbReference>
<accession>L0A9J3</accession>
<dbReference type="eggNOG" id="arCOG00401">
    <property type="taxonomic scope" value="Archaea"/>
</dbReference>
<name>L0A9J3_CALLD</name>
<dbReference type="GO" id="GO:0005524">
    <property type="term" value="F:ATP binding"/>
    <property type="evidence" value="ECO:0007669"/>
    <property type="project" value="InterPro"/>
</dbReference>
<dbReference type="EMBL" id="CP003378">
    <property type="protein sequence ID" value="AFZ69802.1"/>
    <property type="molecule type" value="Genomic_DNA"/>
</dbReference>
<dbReference type="Pfam" id="PF03129">
    <property type="entry name" value="HGTP_anticodon"/>
    <property type="match status" value="1"/>
</dbReference>
<dbReference type="Gene3D" id="3.50.80.10">
    <property type="entry name" value="D-tyrosyl-tRNA(Tyr) deacylase"/>
    <property type="match status" value="1"/>
</dbReference>
<organism evidence="5 6">
    <name type="scientific">Caldisphaera lagunensis (strain DSM 15908 / JCM 11604 / ANMR 0165 / IC-154)</name>
    <dbReference type="NCBI Taxonomy" id="1056495"/>
    <lineage>
        <taxon>Archaea</taxon>
        <taxon>Thermoproteota</taxon>
        <taxon>Thermoprotei</taxon>
        <taxon>Acidilobales</taxon>
        <taxon>Caldisphaeraceae</taxon>
        <taxon>Caldisphaera</taxon>
    </lineage>
</organism>
<evidence type="ECO:0000256" key="2">
    <source>
        <dbReference type="ARBA" id="ARBA00022917"/>
    </source>
</evidence>
<dbReference type="CDD" id="cd00860">
    <property type="entry name" value="ThrRS_anticodon"/>
    <property type="match status" value="1"/>
</dbReference>
<evidence type="ECO:0000256" key="1">
    <source>
        <dbReference type="ARBA" id="ARBA00022490"/>
    </source>
</evidence>
<keyword evidence="5" id="KW-0436">Ligase</keyword>
<dbReference type="STRING" id="1056495.Calag_0006"/>
<dbReference type="GO" id="GO:0006435">
    <property type="term" value="P:threonyl-tRNA aminoacylation"/>
    <property type="evidence" value="ECO:0007669"/>
    <property type="project" value="TreeGrafter"/>
</dbReference>
<dbReference type="AlphaFoldDB" id="L0A9J3"/>